<sequence length="78" mass="9163">MRRNMLRLYSREDSLFSKMLYKIEQLPVPEIEPELEVEITELMDAVLFKKSQGISTINEENKIDALVMLEYKLQPSDA</sequence>
<dbReference type="Proteomes" id="UP000198697">
    <property type="component" value="Unassembled WGS sequence"/>
</dbReference>
<accession>A0A1I0IQJ4</accession>
<gene>
    <name evidence="1" type="ORF">SAMN04487998_3452</name>
</gene>
<evidence type="ECO:0000313" key="2">
    <source>
        <dbReference type="Proteomes" id="UP000198697"/>
    </source>
</evidence>
<protein>
    <submittedName>
        <fullName evidence="1">Uncharacterized protein</fullName>
    </submittedName>
</protein>
<organism evidence="1 2">
    <name type="scientific">Hymenobacter actinosclerus</name>
    <dbReference type="NCBI Taxonomy" id="82805"/>
    <lineage>
        <taxon>Bacteria</taxon>
        <taxon>Pseudomonadati</taxon>
        <taxon>Bacteroidota</taxon>
        <taxon>Cytophagia</taxon>
        <taxon>Cytophagales</taxon>
        <taxon>Hymenobacteraceae</taxon>
        <taxon>Hymenobacter</taxon>
    </lineage>
</organism>
<name>A0A1I0IQJ4_9BACT</name>
<proteinExistence type="predicted"/>
<evidence type="ECO:0000313" key="1">
    <source>
        <dbReference type="EMBL" id="SET99475.1"/>
    </source>
</evidence>
<keyword evidence="2" id="KW-1185">Reference proteome</keyword>
<dbReference type="STRING" id="82805.SAMN04487998_3452"/>
<dbReference type="EMBL" id="FOHS01000005">
    <property type="protein sequence ID" value="SET99475.1"/>
    <property type="molecule type" value="Genomic_DNA"/>
</dbReference>
<dbReference type="AlphaFoldDB" id="A0A1I0IQJ4"/>
<reference evidence="2" key="1">
    <citation type="submission" date="2016-10" db="EMBL/GenBank/DDBJ databases">
        <authorList>
            <person name="Varghese N."/>
            <person name="Submissions S."/>
        </authorList>
    </citation>
    <scope>NUCLEOTIDE SEQUENCE [LARGE SCALE GENOMIC DNA]</scope>
    <source>
        <strain evidence="2">DSM 15310</strain>
    </source>
</reference>